<name>A0ABW6RVD7_9NOCA</name>
<comment type="caution">
    <text evidence="2">The sequence shown here is derived from an EMBL/GenBank/DDBJ whole genome shotgun (WGS) entry which is preliminary data.</text>
</comment>
<reference evidence="2 3" key="1">
    <citation type="submission" date="2024-10" db="EMBL/GenBank/DDBJ databases">
        <title>The Natural Products Discovery Center: Release of the First 8490 Sequenced Strains for Exploring Actinobacteria Biosynthetic Diversity.</title>
        <authorList>
            <person name="Kalkreuter E."/>
            <person name="Kautsar S.A."/>
            <person name="Yang D."/>
            <person name="Bader C.D."/>
            <person name="Teijaro C.N."/>
            <person name="Fluegel L."/>
            <person name="Davis C.M."/>
            <person name="Simpson J.R."/>
            <person name="Lauterbach L."/>
            <person name="Steele A.D."/>
            <person name="Gui C."/>
            <person name="Meng S."/>
            <person name="Li G."/>
            <person name="Viehrig K."/>
            <person name="Ye F."/>
            <person name="Su P."/>
            <person name="Kiefer A.F."/>
            <person name="Nichols A."/>
            <person name="Cepeda A.J."/>
            <person name="Yan W."/>
            <person name="Fan B."/>
            <person name="Jiang Y."/>
            <person name="Adhikari A."/>
            <person name="Zheng C.-J."/>
            <person name="Schuster L."/>
            <person name="Cowan T.M."/>
            <person name="Smanski M.J."/>
            <person name="Chevrette M.G."/>
            <person name="De Carvalho L.P.S."/>
            <person name="Shen B."/>
        </authorList>
    </citation>
    <scope>NUCLEOTIDE SEQUENCE [LARGE SCALE GENOMIC DNA]</scope>
    <source>
        <strain evidence="2 3">NPDC002593</strain>
    </source>
</reference>
<evidence type="ECO:0000313" key="3">
    <source>
        <dbReference type="Proteomes" id="UP001601992"/>
    </source>
</evidence>
<evidence type="ECO:0000313" key="2">
    <source>
        <dbReference type="EMBL" id="MFF3567990.1"/>
    </source>
</evidence>
<keyword evidence="3" id="KW-1185">Reference proteome</keyword>
<evidence type="ECO:0000256" key="1">
    <source>
        <dbReference type="SAM" id="MobiDB-lite"/>
    </source>
</evidence>
<dbReference type="Proteomes" id="UP001601992">
    <property type="component" value="Unassembled WGS sequence"/>
</dbReference>
<dbReference type="EMBL" id="JBIAQY010000003">
    <property type="protein sequence ID" value="MFF3567990.1"/>
    <property type="molecule type" value="Genomic_DNA"/>
</dbReference>
<protein>
    <recommendedName>
        <fullName evidence="4">Excreted virulence factor EspC, type VII ESX diderm</fullName>
    </recommendedName>
</protein>
<dbReference type="RefSeq" id="WP_157186160.1">
    <property type="nucleotide sequence ID" value="NZ_JBIAQY010000003.1"/>
</dbReference>
<proteinExistence type="predicted"/>
<sequence>MLFVPHAVSDMAKKMEPHAEAMKAHATGIANVGFEASHAGQDYQEQGKKIADGVDGVVSMLHSWSEASSSTVDVFRTGVSMHTSGDQQSASQISTATNALGTA</sequence>
<gene>
    <name evidence="2" type="ORF">ACFYXQ_09460</name>
</gene>
<evidence type="ECO:0008006" key="4">
    <source>
        <dbReference type="Google" id="ProtNLM"/>
    </source>
</evidence>
<organism evidence="2 3">
    <name type="scientific">Nocardia jiangxiensis</name>
    <dbReference type="NCBI Taxonomy" id="282685"/>
    <lineage>
        <taxon>Bacteria</taxon>
        <taxon>Bacillati</taxon>
        <taxon>Actinomycetota</taxon>
        <taxon>Actinomycetes</taxon>
        <taxon>Mycobacteriales</taxon>
        <taxon>Nocardiaceae</taxon>
        <taxon>Nocardia</taxon>
    </lineage>
</organism>
<accession>A0ABW6RVD7</accession>
<feature type="region of interest" description="Disordered" evidence="1">
    <location>
        <begin position="82"/>
        <end position="103"/>
    </location>
</feature>